<evidence type="ECO:0000256" key="1">
    <source>
        <dbReference type="SAM" id="Phobius"/>
    </source>
</evidence>
<evidence type="ECO:0000313" key="2">
    <source>
        <dbReference type="EMBL" id="MDF9746608.1"/>
    </source>
</evidence>
<feature type="transmembrane region" description="Helical" evidence="1">
    <location>
        <begin position="146"/>
        <end position="173"/>
    </location>
</feature>
<gene>
    <name evidence="2" type="ORF">NDI89_13540</name>
</gene>
<reference evidence="2" key="1">
    <citation type="submission" date="2022-06" db="EMBL/GenBank/DDBJ databases">
        <title>Natrinema sp. a new haloarchaeum isolate from saline soil.</title>
        <authorList>
            <person name="Strakova D."/>
            <person name="Galisteo C."/>
            <person name="Sanchez-Porro C."/>
            <person name="Ventosa A."/>
        </authorList>
    </citation>
    <scope>NUCLEOTIDE SEQUENCE</scope>
    <source>
        <strain evidence="2">S1CR25-10</strain>
    </source>
</reference>
<name>A0A9Q4L4B1_9EURY</name>
<proteinExistence type="predicted"/>
<accession>A0A9Q4L4B1</accession>
<keyword evidence="3" id="KW-1185">Reference proteome</keyword>
<keyword evidence="1" id="KW-1133">Transmembrane helix</keyword>
<sequence length="202" mass="19974">MGPVDFYVMAGGLPLDSVAALAGHGEGLELYRSLEPIARAGIQFVGTGLVAMIVLGLLQQYGTTAVAKSRGSPIISLCIGVPSLLVVAGVTSTGIIIVDSSIGAFFGIPMVVIGAAILPVATAVGFVAIGRTVAARFGSDRLSTGLFVGALLSGVSGLAFPATVVLVGVAAALGLGASTRVLFGATGTGNPNERTVPPANKI</sequence>
<organism evidence="2 3">
    <name type="scientific">Natrinema salsiterrestre</name>
    <dbReference type="NCBI Taxonomy" id="2950540"/>
    <lineage>
        <taxon>Archaea</taxon>
        <taxon>Methanobacteriati</taxon>
        <taxon>Methanobacteriota</taxon>
        <taxon>Stenosarchaea group</taxon>
        <taxon>Halobacteria</taxon>
        <taxon>Halobacteriales</taxon>
        <taxon>Natrialbaceae</taxon>
        <taxon>Natrinema</taxon>
    </lineage>
</organism>
<protein>
    <submittedName>
        <fullName evidence="2">Uncharacterized protein</fullName>
    </submittedName>
</protein>
<comment type="caution">
    <text evidence="2">The sequence shown here is derived from an EMBL/GenBank/DDBJ whole genome shotgun (WGS) entry which is preliminary data.</text>
</comment>
<dbReference type="AlphaFoldDB" id="A0A9Q4L4B1"/>
<feature type="transmembrane region" description="Helical" evidence="1">
    <location>
        <begin position="74"/>
        <end position="98"/>
    </location>
</feature>
<evidence type="ECO:0000313" key="3">
    <source>
        <dbReference type="Proteomes" id="UP001154061"/>
    </source>
</evidence>
<dbReference type="EMBL" id="JAMQOT010000004">
    <property type="protein sequence ID" value="MDF9746608.1"/>
    <property type="molecule type" value="Genomic_DNA"/>
</dbReference>
<keyword evidence="1" id="KW-0472">Membrane</keyword>
<feature type="transmembrane region" description="Helical" evidence="1">
    <location>
        <begin position="40"/>
        <end position="62"/>
    </location>
</feature>
<feature type="transmembrane region" description="Helical" evidence="1">
    <location>
        <begin position="104"/>
        <end position="134"/>
    </location>
</feature>
<keyword evidence="1" id="KW-0812">Transmembrane</keyword>
<dbReference type="Proteomes" id="UP001154061">
    <property type="component" value="Unassembled WGS sequence"/>
</dbReference>
<dbReference type="RefSeq" id="WP_277522148.1">
    <property type="nucleotide sequence ID" value="NZ_JAMQOT010000004.1"/>
</dbReference>